<reference evidence="3 4" key="1">
    <citation type="submission" date="2024-02" db="EMBL/GenBank/DDBJ databases">
        <authorList>
            <person name="Chen Y."/>
            <person name="Shah S."/>
            <person name="Dougan E. K."/>
            <person name="Thang M."/>
            <person name="Chan C."/>
        </authorList>
    </citation>
    <scope>NUCLEOTIDE SEQUENCE [LARGE SCALE GENOMIC DNA]</scope>
</reference>
<comment type="caution">
    <text evidence="3">The sequence shown here is derived from an EMBL/GenBank/DDBJ whole genome shotgun (WGS) entry which is preliminary data.</text>
</comment>
<feature type="repeat" description="ANK" evidence="1">
    <location>
        <begin position="101"/>
        <end position="133"/>
    </location>
</feature>
<organism evidence="3 4">
    <name type="scientific">Durusdinium trenchii</name>
    <dbReference type="NCBI Taxonomy" id="1381693"/>
    <lineage>
        <taxon>Eukaryota</taxon>
        <taxon>Sar</taxon>
        <taxon>Alveolata</taxon>
        <taxon>Dinophyceae</taxon>
        <taxon>Suessiales</taxon>
        <taxon>Symbiodiniaceae</taxon>
        <taxon>Durusdinium</taxon>
    </lineage>
</organism>
<evidence type="ECO:0000256" key="1">
    <source>
        <dbReference type="PROSITE-ProRule" id="PRU00023"/>
    </source>
</evidence>
<sequence>MPHLFGSLETSASRSNTDLDPIERAMTLVRKSTESTSSSSSTKTLPRPVSFVKKFHKCGRESRRAAEREQQARVSAYLERNHFREINEPQQPKGCLLWRAETMYPLHHAVRENNYEMVRLLLASGADPCQRSSKGRTPAQLAKDLGVAERIIEQLETSASSGPKLSLRKAMELSRSEQGQLVEVHL</sequence>
<dbReference type="PROSITE" id="PS50297">
    <property type="entry name" value="ANK_REP_REGION"/>
    <property type="match status" value="1"/>
</dbReference>
<feature type="compositionally biased region" description="Polar residues" evidence="2">
    <location>
        <begin position="8"/>
        <end position="18"/>
    </location>
</feature>
<accession>A0ABP0IDX3</accession>
<evidence type="ECO:0000256" key="2">
    <source>
        <dbReference type="SAM" id="MobiDB-lite"/>
    </source>
</evidence>
<dbReference type="Proteomes" id="UP001642464">
    <property type="component" value="Unassembled WGS sequence"/>
</dbReference>
<keyword evidence="4" id="KW-1185">Reference proteome</keyword>
<dbReference type="Gene3D" id="1.25.40.20">
    <property type="entry name" value="Ankyrin repeat-containing domain"/>
    <property type="match status" value="1"/>
</dbReference>
<proteinExistence type="predicted"/>
<evidence type="ECO:0000313" key="4">
    <source>
        <dbReference type="Proteomes" id="UP001642464"/>
    </source>
</evidence>
<name>A0ABP0IDX3_9DINO</name>
<dbReference type="Pfam" id="PF00023">
    <property type="entry name" value="Ank"/>
    <property type="match status" value="1"/>
</dbReference>
<dbReference type="InterPro" id="IPR002110">
    <property type="entry name" value="Ankyrin_rpt"/>
</dbReference>
<gene>
    <name evidence="3" type="ORF">SCF082_LOCUS6650</name>
</gene>
<dbReference type="InterPro" id="IPR036770">
    <property type="entry name" value="Ankyrin_rpt-contain_sf"/>
</dbReference>
<dbReference type="PROSITE" id="PS50088">
    <property type="entry name" value="ANK_REPEAT"/>
    <property type="match status" value="1"/>
</dbReference>
<protein>
    <submittedName>
        <fullName evidence="3">ANK_REP_REGION domain-containing protein</fullName>
    </submittedName>
</protein>
<evidence type="ECO:0000313" key="3">
    <source>
        <dbReference type="EMBL" id="CAK9000797.1"/>
    </source>
</evidence>
<dbReference type="EMBL" id="CAXAMM010003658">
    <property type="protein sequence ID" value="CAK9000797.1"/>
    <property type="molecule type" value="Genomic_DNA"/>
</dbReference>
<dbReference type="SUPFAM" id="SSF48403">
    <property type="entry name" value="Ankyrin repeat"/>
    <property type="match status" value="1"/>
</dbReference>
<keyword evidence="1" id="KW-0040">ANK repeat</keyword>
<dbReference type="SMART" id="SM00248">
    <property type="entry name" value="ANK"/>
    <property type="match status" value="1"/>
</dbReference>
<feature type="region of interest" description="Disordered" evidence="2">
    <location>
        <begin position="1"/>
        <end position="23"/>
    </location>
</feature>